<gene>
    <name evidence="2" type="ORF">FC95_GL000884</name>
</gene>
<dbReference type="PROSITE" id="PS50943">
    <property type="entry name" value="HTH_CROC1"/>
    <property type="match status" value="1"/>
</dbReference>
<dbReference type="Gene3D" id="1.10.260.40">
    <property type="entry name" value="lambda repressor-like DNA-binding domains"/>
    <property type="match status" value="1"/>
</dbReference>
<dbReference type="Proteomes" id="UP000051164">
    <property type="component" value="Unassembled WGS sequence"/>
</dbReference>
<dbReference type="GO" id="GO:0003677">
    <property type="term" value="F:DNA binding"/>
    <property type="evidence" value="ECO:0007669"/>
    <property type="project" value="InterPro"/>
</dbReference>
<evidence type="ECO:0000313" key="3">
    <source>
        <dbReference type="Proteomes" id="UP000051164"/>
    </source>
</evidence>
<dbReference type="InterPro" id="IPR010057">
    <property type="entry name" value="Transcription_activator_Rgg_C"/>
</dbReference>
<reference evidence="2 3" key="1">
    <citation type="journal article" date="2015" name="Genome Announc.">
        <title>Expanding the biotechnology potential of lactobacilli through comparative genomics of 213 strains and associated genera.</title>
        <authorList>
            <person name="Sun Z."/>
            <person name="Harris H.M."/>
            <person name="McCann A."/>
            <person name="Guo C."/>
            <person name="Argimon S."/>
            <person name="Zhang W."/>
            <person name="Yang X."/>
            <person name="Jeffery I.B."/>
            <person name="Cooney J.C."/>
            <person name="Kagawa T.F."/>
            <person name="Liu W."/>
            <person name="Song Y."/>
            <person name="Salvetti E."/>
            <person name="Wrobel A."/>
            <person name="Rasinkangas P."/>
            <person name="Parkhill J."/>
            <person name="Rea M.C."/>
            <person name="O'Sullivan O."/>
            <person name="Ritari J."/>
            <person name="Douillard F.P."/>
            <person name="Paul Ross R."/>
            <person name="Yang R."/>
            <person name="Briner A.E."/>
            <person name="Felis G.E."/>
            <person name="de Vos W.M."/>
            <person name="Barrangou R."/>
            <person name="Klaenhammer T.R."/>
            <person name="Caufield P.W."/>
            <person name="Cui Y."/>
            <person name="Zhang H."/>
            <person name="O'Toole P.W."/>
        </authorList>
    </citation>
    <scope>NUCLEOTIDE SEQUENCE [LARGE SCALE GENOMIC DNA]</scope>
    <source>
        <strain evidence="2 3">DSM 20587</strain>
    </source>
</reference>
<proteinExistence type="predicted"/>
<sequence>MNKVQDWGKLFRKLRKDRHLTLQEVADNFNSVSFISKFEKGDSQISFNRLIHLLGKINFSVEEFLYINGRQANKAIDSTFMSYRPIYLTAGFMSPLVAFMNDLNISDSDYQHDRDRINQYFTKTIAHLDSQGSSDWHHYLAILYRVQRLILQAGAHPNESPKTKDLFKEIHTATRPIVSYLYNIENWSAFEILLFSVSHFAIPTETVHQLEQIAIKRTTISKTFPMMPQIQFSLLFGLFSTYINFRHMDWAKETLDQIEALFKQSEDAGVAIMLRFYHGWYDYIHSKGQSGIDKMQDSLSIAHILKLTKTAERMANMIPLIKKNQQEPAKAMIFVL</sequence>
<protein>
    <submittedName>
        <fullName evidence="2">Rgg GadR MutR family transcriptional activator</fullName>
    </submittedName>
</protein>
<dbReference type="EMBL" id="AYYV01000018">
    <property type="protein sequence ID" value="KRM53405.1"/>
    <property type="molecule type" value="Genomic_DNA"/>
</dbReference>
<dbReference type="AlphaFoldDB" id="A0A8E1RLA1"/>
<feature type="domain" description="HTH cro/C1-type" evidence="1">
    <location>
        <begin position="11"/>
        <end position="64"/>
    </location>
</feature>
<evidence type="ECO:0000313" key="2">
    <source>
        <dbReference type="EMBL" id="KRM53405.1"/>
    </source>
</evidence>
<dbReference type="Pfam" id="PF21259">
    <property type="entry name" value="Rgg_C"/>
    <property type="match status" value="1"/>
</dbReference>
<organism evidence="2 3">
    <name type="scientific">Lentilactobacillus kefiri DSM 20587 = JCM 5818</name>
    <dbReference type="NCBI Taxonomy" id="1423764"/>
    <lineage>
        <taxon>Bacteria</taxon>
        <taxon>Bacillati</taxon>
        <taxon>Bacillota</taxon>
        <taxon>Bacilli</taxon>
        <taxon>Lactobacillales</taxon>
        <taxon>Lactobacillaceae</taxon>
        <taxon>Lentilactobacillus</taxon>
    </lineage>
</organism>
<dbReference type="SUPFAM" id="SSF47413">
    <property type="entry name" value="lambda repressor-like DNA-binding domains"/>
    <property type="match status" value="1"/>
</dbReference>
<dbReference type="InterPro" id="IPR001387">
    <property type="entry name" value="Cro/C1-type_HTH"/>
</dbReference>
<dbReference type="Pfam" id="PF01381">
    <property type="entry name" value="HTH_3"/>
    <property type="match status" value="1"/>
</dbReference>
<dbReference type="NCBIfam" id="TIGR01716">
    <property type="entry name" value="RGG_Cterm"/>
    <property type="match status" value="1"/>
</dbReference>
<evidence type="ECO:0000259" key="1">
    <source>
        <dbReference type="PROSITE" id="PS50943"/>
    </source>
</evidence>
<name>A0A8E1RLA1_LENKE</name>
<comment type="caution">
    <text evidence="2">The sequence shown here is derived from an EMBL/GenBank/DDBJ whole genome shotgun (WGS) entry which is preliminary data.</text>
</comment>
<dbReference type="CDD" id="cd00093">
    <property type="entry name" value="HTH_XRE"/>
    <property type="match status" value="1"/>
</dbReference>
<dbReference type="SMART" id="SM00530">
    <property type="entry name" value="HTH_XRE"/>
    <property type="match status" value="1"/>
</dbReference>
<dbReference type="PANTHER" id="PTHR37038">
    <property type="entry name" value="TRANSCRIPTIONAL REGULATOR-RELATED"/>
    <property type="match status" value="1"/>
</dbReference>
<dbReference type="InterPro" id="IPR010982">
    <property type="entry name" value="Lambda_DNA-bd_dom_sf"/>
</dbReference>
<dbReference type="InterPro" id="IPR053163">
    <property type="entry name" value="HTH-type_regulator_Rgg"/>
</dbReference>
<accession>A0A8E1RLA1</accession>
<dbReference type="PANTHER" id="PTHR37038:SF12">
    <property type="entry name" value="TRANSCRIPTIONAL REGULATOR"/>
    <property type="match status" value="1"/>
</dbReference>